<dbReference type="Proteomes" id="UP001059893">
    <property type="component" value="Unassembled WGS sequence"/>
</dbReference>
<comment type="caution">
    <text evidence="1">The sequence shown here is derived from an EMBL/GenBank/DDBJ whole genome shotgun (WGS) entry which is preliminary data.</text>
</comment>
<proteinExistence type="predicted"/>
<reference evidence="1" key="1">
    <citation type="submission" date="2021-01" db="EMBL/GenBank/DDBJ databases">
        <title>Deciphering the adaptive evolutionary patterns associated with biogeogrpahic diversity in the finger millet blast pathogen Magnaporthe oryzae in Eastern Africa.</title>
        <authorList>
            <person name="Onyema G."/>
            <person name="Shittu T.A."/>
            <person name="Dodsworth S."/>
            <person name="Devilliers S."/>
            <person name="Muthumeenakshi S."/>
            <person name="Sreenivasaprasad S."/>
        </authorList>
    </citation>
    <scope>NUCLEOTIDE SEQUENCE</scope>
    <source>
        <strain evidence="1">D15/s37</strain>
    </source>
</reference>
<accession>A0ABQ8N1N6</accession>
<protein>
    <recommendedName>
        <fullName evidence="3">BTB domain-containing protein</fullName>
    </recommendedName>
</protein>
<gene>
    <name evidence="1" type="ORF">MCOR33_011773</name>
</gene>
<evidence type="ECO:0008006" key="3">
    <source>
        <dbReference type="Google" id="ProtNLM"/>
    </source>
</evidence>
<dbReference type="EMBL" id="JABSND010000723">
    <property type="protein sequence ID" value="KAI6289351.1"/>
    <property type="molecule type" value="Genomic_DNA"/>
</dbReference>
<sequence length="68" mass="7298">ELKANEITLADGDPIIFESLIQFCYSGSHTEPESPEDGHGAAVHYMPAADIQQVYSSISHHLKTAGDG</sequence>
<name>A0ABQ8N1N6_PYRGI</name>
<organism evidence="1 2">
    <name type="scientific">Pyricularia grisea</name>
    <name type="common">Crabgrass-specific blast fungus</name>
    <name type="synonym">Magnaporthe grisea</name>
    <dbReference type="NCBI Taxonomy" id="148305"/>
    <lineage>
        <taxon>Eukaryota</taxon>
        <taxon>Fungi</taxon>
        <taxon>Dikarya</taxon>
        <taxon>Ascomycota</taxon>
        <taxon>Pezizomycotina</taxon>
        <taxon>Sordariomycetes</taxon>
        <taxon>Sordariomycetidae</taxon>
        <taxon>Magnaporthales</taxon>
        <taxon>Pyriculariaceae</taxon>
        <taxon>Pyricularia</taxon>
    </lineage>
</organism>
<evidence type="ECO:0000313" key="1">
    <source>
        <dbReference type="EMBL" id="KAI6289351.1"/>
    </source>
</evidence>
<keyword evidence="2" id="KW-1185">Reference proteome</keyword>
<evidence type="ECO:0000313" key="2">
    <source>
        <dbReference type="Proteomes" id="UP001059893"/>
    </source>
</evidence>
<feature type="non-terminal residue" evidence="1">
    <location>
        <position position="68"/>
    </location>
</feature>
<feature type="non-terminal residue" evidence="1">
    <location>
        <position position="1"/>
    </location>
</feature>